<sequence length="132" mass="14372">MRLLLDTHIAVWAALDPDALTAAERRLMAGVDSPLVLSAVSVWELRLKWHSFHVSGGRKGPLDPATIIAFAEAIGWEFISLTARHAVTALADPIGHKNPFDELLLVQAQAEDMRLLTRDAKLAGHPLVVPSL</sequence>
<comment type="caution">
    <text evidence="2">The sequence shown here is derived from an EMBL/GenBank/DDBJ whole genome shotgun (WGS) entry which is preliminary data.</text>
</comment>
<dbReference type="InterPro" id="IPR052919">
    <property type="entry name" value="TA_system_RNase"/>
</dbReference>
<dbReference type="PANTHER" id="PTHR36173:SF1">
    <property type="entry name" value="RIBONUCLEASE VAPC22"/>
    <property type="match status" value="1"/>
</dbReference>
<dbReference type="CDD" id="cd09872">
    <property type="entry name" value="PIN_Sll0205-like"/>
    <property type="match status" value="1"/>
</dbReference>
<reference evidence="2" key="2">
    <citation type="submission" date="2021-01" db="EMBL/GenBank/DDBJ databases">
        <authorList>
            <person name="Mieszkin S."/>
            <person name="Pouder E."/>
            <person name="Alain K."/>
        </authorList>
    </citation>
    <scope>NUCLEOTIDE SEQUENCE</scope>
    <source>
        <strain evidence="2">HW T2.11</strain>
    </source>
</reference>
<protein>
    <submittedName>
        <fullName evidence="2">Type II toxin-antitoxin system VapC family toxin</fullName>
    </submittedName>
</protein>
<dbReference type="AlphaFoldDB" id="A0A963YPT1"/>
<dbReference type="Proteomes" id="UP000708298">
    <property type="component" value="Unassembled WGS sequence"/>
</dbReference>
<evidence type="ECO:0000313" key="3">
    <source>
        <dbReference type="Proteomes" id="UP000708298"/>
    </source>
</evidence>
<reference evidence="2" key="1">
    <citation type="journal article" date="2021" name="Microorganisms">
        <title>Acidisoma silvae sp. nov. and Acidisomacellulosilytica sp. nov., Two Acidophilic Bacteria Isolated from Decaying Wood, Hydrolyzing Cellulose and Producing Poly-3-hydroxybutyrate.</title>
        <authorList>
            <person name="Mieszkin S."/>
            <person name="Pouder E."/>
            <person name="Uroz S."/>
            <person name="Simon-Colin C."/>
            <person name="Alain K."/>
        </authorList>
    </citation>
    <scope>NUCLEOTIDE SEQUENCE</scope>
    <source>
        <strain evidence="2">HW T2.11</strain>
    </source>
</reference>
<dbReference type="InterPro" id="IPR041705">
    <property type="entry name" value="PIN_Sll0205"/>
</dbReference>
<proteinExistence type="predicted"/>
<dbReference type="Pfam" id="PF01850">
    <property type="entry name" value="PIN"/>
    <property type="match status" value="1"/>
</dbReference>
<dbReference type="RefSeq" id="WP_227319695.1">
    <property type="nucleotide sequence ID" value="NZ_JAESVB010000001.1"/>
</dbReference>
<evidence type="ECO:0000313" key="2">
    <source>
        <dbReference type="EMBL" id="MCB8874040.1"/>
    </source>
</evidence>
<name>A0A963YPT1_9PROT</name>
<dbReference type="Gene3D" id="3.40.50.1010">
    <property type="entry name" value="5'-nuclease"/>
    <property type="match status" value="1"/>
</dbReference>
<organism evidence="2 3">
    <name type="scientific">Acidisoma silvae</name>
    <dbReference type="NCBI Taxonomy" id="2802396"/>
    <lineage>
        <taxon>Bacteria</taxon>
        <taxon>Pseudomonadati</taxon>
        <taxon>Pseudomonadota</taxon>
        <taxon>Alphaproteobacteria</taxon>
        <taxon>Acetobacterales</taxon>
        <taxon>Acidocellaceae</taxon>
        <taxon>Acidisoma</taxon>
    </lineage>
</organism>
<feature type="domain" description="PIN" evidence="1">
    <location>
        <begin position="4"/>
        <end position="122"/>
    </location>
</feature>
<dbReference type="SUPFAM" id="SSF88723">
    <property type="entry name" value="PIN domain-like"/>
    <property type="match status" value="1"/>
</dbReference>
<dbReference type="InterPro" id="IPR029060">
    <property type="entry name" value="PIN-like_dom_sf"/>
</dbReference>
<keyword evidence="3" id="KW-1185">Reference proteome</keyword>
<accession>A0A963YPT1</accession>
<evidence type="ECO:0000259" key="1">
    <source>
        <dbReference type="Pfam" id="PF01850"/>
    </source>
</evidence>
<gene>
    <name evidence="2" type="ORF">ASILVAE211_02510</name>
</gene>
<dbReference type="EMBL" id="JAESVB010000001">
    <property type="protein sequence ID" value="MCB8874040.1"/>
    <property type="molecule type" value="Genomic_DNA"/>
</dbReference>
<dbReference type="InterPro" id="IPR002716">
    <property type="entry name" value="PIN_dom"/>
</dbReference>
<dbReference type="PANTHER" id="PTHR36173">
    <property type="entry name" value="RIBONUCLEASE VAPC16-RELATED"/>
    <property type="match status" value="1"/>
</dbReference>